<gene>
    <name evidence="11" type="ORF">ABVT11_12570</name>
</gene>
<dbReference type="SMART" id="SM00283">
    <property type="entry name" value="MA"/>
    <property type="match status" value="1"/>
</dbReference>
<protein>
    <submittedName>
        <fullName evidence="11">Methyl-accepting chemotaxis protein</fullName>
    </submittedName>
</protein>
<evidence type="ECO:0000259" key="9">
    <source>
        <dbReference type="PROSITE" id="PS50111"/>
    </source>
</evidence>
<accession>A0ABV2CSA7</accession>
<dbReference type="PROSITE" id="PS50111">
    <property type="entry name" value="CHEMOTAXIS_TRANSDUC_2"/>
    <property type="match status" value="1"/>
</dbReference>
<sequence>MNAFKRLSLAHQFVAVSVALSILIILALVVQVSRNTQANTIQQMQEGLQGDAHDGLQLLDNAYHISIGLTDRVAGILTDSFPEGFTVDAEARVATGKTEAPVLRSKGEVLNADFRVVDAFSKATGGVATIFVRDGDDFVRATTSLKTQTGERAIGTKLAHDHPAYQRVLAGETYLGTAVLFGRQYLTKYIPVKDAAGKVNAILFVGFDLADVFASLRRALADQNNGDESFVVYASGARAGELMFHPSLEGKKIDEIRDDAGQPALGQVLGSPEGLLEYRPAGAAGKRILAWAKSESWGGIIVVRSGAVDFYMRNSIALRNAILIAGLAAALVLSGLLWFFINRQLKPVARVVATLERMGHGDFSIRPTGIVKSQTRNEIDIIAASVEETAASVGNLVMVLRRNAEDLTRNARSIADSAASVAEVATTQNVAALAMAAGVEEMTASITHVSDSSQHAKTLASTMLGQAEFGSAEAAAALKQMNRIEAAVSGASAHIEKLDGEAQRISTVVSIIKEIADQTNLLALNAAIEAARAGEQGRGFAVVADEVRKLAERTGNSTKEITAMIDSIQAGAHEVSQGMTTAVELVGGGVTAVERARSAIDEIQHGADAIAEATASMAAALQEQSLASNAIGSEVDQIAHLSDRTTGSARQSSEVASQLQVLADAMNSSVARFRVD</sequence>
<dbReference type="CDD" id="cd06225">
    <property type="entry name" value="HAMP"/>
    <property type="match status" value="1"/>
</dbReference>
<evidence type="ECO:0000256" key="2">
    <source>
        <dbReference type="ARBA" id="ARBA00022692"/>
    </source>
</evidence>
<keyword evidence="2 8" id="KW-0812">Transmembrane</keyword>
<keyword evidence="4 8" id="KW-0472">Membrane</keyword>
<dbReference type="EMBL" id="JBEWLZ010000006">
    <property type="protein sequence ID" value="MET1490662.1"/>
    <property type="molecule type" value="Genomic_DNA"/>
</dbReference>
<comment type="similarity">
    <text evidence="6">Belongs to the methyl-accepting chemotaxis (MCP) protein family.</text>
</comment>
<feature type="transmembrane region" description="Helical" evidence="8">
    <location>
        <begin position="12"/>
        <end position="30"/>
    </location>
</feature>
<evidence type="ECO:0000256" key="3">
    <source>
        <dbReference type="ARBA" id="ARBA00022989"/>
    </source>
</evidence>
<feature type="domain" description="Methyl-accepting transducer" evidence="9">
    <location>
        <begin position="403"/>
        <end position="639"/>
    </location>
</feature>
<dbReference type="SUPFAM" id="SSF58104">
    <property type="entry name" value="Methyl-accepting chemotaxis protein (MCP) signaling domain"/>
    <property type="match status" value="1"/>
</dbReference>
<dbReference type="Proteomes" id="UP001548590">
    <property type="component" value="Unassembled WGS sequence"/>
</dbReference>
<dbReference type="Gene3D" id="1.10.287.950">
    <property type="entry name" value="Methyl-accepting chemotaxis protein"/>
    <property type="match status" value="1"/>
</dbReference>
<feature type="domain" description="HAMP" evidence="10">
    <location>
        <begin position="342"/>
        <end position="398"/>
    </location>
</feature>
<proteinExistence type="inferred from homology"/>
<dbReference type="Pfam" id="PF00015">
    <property type="entry name" value="MCPsignal"/>
    <property type="match status" value="1"/>
</dbReference>
<dbReference type="InterPro" id="IPR003660">
    <property type="entry name" value="HAMP_dom"/>
</dbReference>
<keyword evidence="12" id="KW-1185">Reference proteome</keyword>
<dbReference type="CDD" id="cd11386">
    <property type="entry name" value="MCP_signal"/>
    <property type="match status" value="1"/>
</dbReference>
<dbReference type="SUPFAM" id="SSF103190">
    <property type="entry name" value="Sensory domain-like"/>
    <property type="match status" value="1"/>
</dbReference>
<evidence type="ECO:0000256" key="6">
    <source>
        <dbReference type="ARBA" id="ARBA00029447"/>
    </source>
</evidence>
<comment type="caution">
    <text evidence="11">The sequence shown here is derived from an EMBL/GenBank/DDBJ whole genome shotgun (WGS) entry which is preliminary data.</text>
</comment>
<dbReference type="PROSITE" id="PS50885">
    <property type="entry name" value="HAMP"/>
    <property type="match status" value="1"/>
</dbReference>
<dbReference type="PANTHER" id="PTHR32089:SF119">
    <property type="entry name" value="METHYL-ACCEPTING CHEMOTAXIS PROTEIN CTPL"/>
    <property type="match status" value="1"/>
</dbReference>
<evidence type="ECO:0000256" key="7">
    <source>
        <dbReference type="PROSITE-ProRule" id="PRU00284"/>
    </source>
</evidence>
<evidence type="ECO:0000256" key="1">
    <source>
        <dbReference type="ARBA" id="ARBA00004141"/>
    </source>
</evidence>
<keyword evidence="5 7" id="KW-0807">Transducer</keyword>
<dbReference type="InterPro" id="IPR004089">
    <property type="entry name" value="MCPsignal_dom"/>
</dbReference>
<dbReference type="RefSeq" id="WP_345927572.1">
    <property type="nucleotide sequence ID" value="NZ_JBDIVF010000004.1"/>
</dbReference>
<evidence type="ECO:0000256" key="4">
    <source>
        <dbReference type="ARBA" id="ARBA00023136"/>
    </source>
</evidence>
<dbReference type="Pfam" id="PF00672">
    <property type="entry name" value="HAMP"/>
    <property type="match status" value="1"/>
</dbReference>
<dbReference type="InterPro" id="IPR029151">
    <property type="entry name" value="Sensor-like_sf"/>
</dbReference>
<name>A0ABV2CSA7_9RHOO</name>
<keyword evidence="3 8" id="KW-1133">Transmembrane helix</keyword>
<feature type="transmembrane region" description="Helical" evidence="8">
    <location>
        <begin position="321"/>
        <end position="341"/>
    </location>
</feature>
<organism evidence="11 12">
    <name type="scientific">Uliginosibacterium paludis</name>
    <dbReference type="NCBI Taxonomy" id="1615952"/>
    <lineage>
        <taxon>Bacteria</taxon>
        <taxon>Pseudomonadati</taxon>
        <taxon>Pseudomonadota</taxon>
        <taxon>Betaproteobacteria</taxon>
        <taxon>Rhodocyclales</taxon>
        <taxon>Zoogloeaceae</taxon>
        <taxon>Uliginosibacterium</taxon>
    </lineage>
</organism>
<evidence type="ECO:0000259" key="10">
    <source>
        <dbReference type="PROSITE" id="PS50885"/>
    </source>
</evidence>
<dbReference type="Pfam" id="PF17201">
    <property type="entry name" value="Cache_3-Cache_2"/>
    <property type="match status" value="1"/>
</dbReference>
<dbReference type="InterPro" id="IPR033462">
    <property type="entry name" value="Cache_3-Cache_2"/>
</dbReference>
<dbReference type="SMART" id="SM00304">
    <property type="entry name" value="HAMP"/>
    <property type="match status" value="1"/>
</dbReference>
<reference evidence="11 12" key="1">
    <citation type="submission" date="2024-07" db="EMBL/GenBank/DDBJ databases">
        <title>Uliginosibacterium paludis KCTC:42655.</title>
        <authorList>
            <person name="Kim M.K."/>
        </authorList>
    </citation>
    <scope>NUCLEOTIDE SEQUENCE [LARGE SCALE GENOMIC DNA]</scope>
    <source>
        <strain evidence="11 12">KCTC 42655</strain>
    </source>
</reference>
<comment type="subcellular location">
    <subcellularLocation>
        <location evidence="1">Membrane</location>
        <topology evidence="1">Multi-pass membrane protein</topology>
    </subcellularLocation>
</comment>
<evidence type="ECO:0000313" key="12">
    <source>
        <dbReference type="Proteomes" id="UP001548590"/>
    </source>
</evidence>
<evidence type="ECO:0000256" key="5">
    <source>
        <dbReference type="ARBA" id="ARBA00023224"/>
    </source>
</evidence>
<dbReference type="PANTHER" id="PTHR32089">
    <property type="entry name" value="METHYL-ACCEPTING CHEMOTAXIS PROTEIN MCPB"/>
    <property type="match status" value="1"/>
</dbReference>
<evidence type="ECO:0000313" key="11">
    <source>
        <dbReference type="EMBL" id="MET1490662.1"/>
    </source>
</evidence>
<evidence type="ECO:0000256" key="8">
    <source>
        <dbReference type="SAM" id="Phobius"/>
    </source>
</evidence>